<name>A0A1U7ZV82_NELNU</name>
<reference evidence="9 10" key="1">
    <citation type="submission" date="2025-04" db="UniProtKB">
        <authorList>
            <consortium name="RefSeq"/>
        </authorList>
    </citation>
    <scope>IDENTIFICATION</scope>
</reference>
<evidence type="ECO:0000313" key="9">
    <source>
        <dbReference type="RefSeq" id="XP_010252365.1"/>
    </source>
</evidence>
<accession>A0A1U7ZV82</accession>
<evidence type="ECO:0000313" key="10">
    <source>
        <dbReference type="RefSeq" id="XP_010252367.1"/>
    </source>
</evidence>
<feature type="compositionally biased region" description="Basic and acidic residues" evidence="5">
    <location>
        <begin position="1"/>
        <end position="15"/>
    </location>
</feature>
<feature type="domain" description="XS" evidence="6">
    <location>
        <begin position="343"/>
        <end position="456"/>
    </location>
</feature>
<dbReference type="RefSeq" id="XP_010252369.1">
    <property type="nucleotide sequence ID" value="XM_010254067.2"/>
</dbReference>
<feature type="domain" description="Zinc finger-XS" evidence="7">
    <location>
        <begin position="272"/>
        <end position="310"/>
    </location>
</feature>
<keyword evidence="8" id="KW-1185">Reference proteome</keyword>
<feature type="compositionally biased region" description="Polar residues" evidence="5">
    <location>
        <begin position="161"/>
        <end position="187"/>
    </location>
</feature>
<evidence type="ECO:0000259" key="6">
    <source>
        <dbReference type="Pfam" id="PF03468"/>
    </source>
</evidence>
<keyword evidence="2" id="KW-0943">RNA-mediated gene silencing</keyword>
<dbReference type="PANTHER" id="PTHR46602">
    <property type="entry name" value="PROTEIN SUPPRESSOR OF GENE SILENCING 3"/>
    <property type="match status" value="1"/>
</dbReference>
<protein>
    <submittedName>
        <fullName evidence="9 10">Protein SUPPRESSOR OF GENE SILENCING 3</fullName>
    </submittedName>
</protein>
<evidence type="ECO:0000313" key="8">
    <source>
        <dbReference type="Proteomes" id="UP000189703"/>
    </source>
</evidence>
<dbReference type="KEGG" id="nnu:104593952"/>
<comment type="similarity">
    <text evidence="3">Belongs to the SGS3 family.</text>
</comment>
<dbReference type="GeneID" id="104593952"/>
<dbReference type="RefSeq" id="XP_010252365.1">
    <property type="nucleotide sequence ID" value="XM_010254063.2"/>
</dbReference>
<dbReference type="InterPro" id="IPR044287">
    <property type="entry name" value="SGS3"/>
</dbReference>
<feature type="region of interest" description="Disordered" evidence="5">
    <location>
        <begin position="1"/>
        <end position="34"/>
    </location>
</feature>
<dbReference type="GO" id="GO:0051607">
    <property type="term" value="P:defense response to virus"/>
    <property type="evidence" value="ECO:0007669"/>
    <property type="project" value="InterPro"/>
</dbReference>
<dbReference type="PANTHER" id="PTHR46602:SF1">
    <property type="entry name" value="PROTEIN SUPPRESSOR OF GENE SILENCING 3"/>
    <property type="match status" value="1"/>
</dbReference>
<evidence type="ECO:0000256" key="3">
    <source>
        <dbReference type="ARBA" id="ARBA00024022"/>
    </source>
</evidence>
<dbReference type="RefSeq" id="XP_010252368.1">
    <property type="nucleotide sequence ID" value="XM_010254066.2"/>
</dbReference>
<feature type="compositionally biased region" description="Pro residues" evidence="5">
    <location>
        <begin position="150"/>
        <end position="159"/>
    </location>
</feature>
<feature type="region of interest" description="Disordered" evidence="5">
    <location>
        <begin position="50"/>
        <end position="239"/>
    </location>
</feature>
<evidence type="ECO:0000256" key="2">
    <source>
        <dbReference type="ARBA" id="ARBA00023158"/>
    </source>
</evidence>
<dbReference type="STRING" id="4432.A0A1U7ZV82"/>
<feature type="compositionally biased region" description="Basic and acidic residues" evidence="5">
    <location>
        <begin position="197"/>
        <end position="208"/>
    </location>
</feature>
<dbReference type="InterPro" id="IPR005380">
    <property type="entry name" value="XS_domain"/>
</dbReference>
<evidence type="ECO:0000313" key="11">
    <source>
        <dbReference type="RefSeq" id="XP_010252368.1"/>
    </source>
</evidence>
<organism evidence="8 12">
    <name type="scientific">Nelumbo nucifera</name>
    <name type="common">Sacred lotus</name>
    <dbReference type="NCBI Taxonomy" id="4432"/>
    <lineage>
        <taxon>Eukaryota</taxon>
        <taxon>Viridiplantae</taxon>
        <taxon>Streptophyta</taxon>
        <taxon>Embryophyta</taxon>
        <taxon>Tracheophyta</taxon>
        <taxon>Spermatophyta</taxon>
        <taxon>Magnoliopsida</taxon>
        <taxon>Proteales</taxon>
        <taxon>Nelumbonaceae</taxon>
        <taxon>Nelumbo</taxon>
    </lineage>
</organism>
<proteinExistence type="inferred from homology"/>
<feature type="compositionally biased region" description="Polar residues" evidence="5">
    <location>
        <begin position="16"/>
        <end position="33"/>
    </location>
</feature>
<gene>
    <name evidence="9 10 11 12" type="primary">LOC104593952</name>
</gene>
<feature type="compositionally biased region" description="Gly residues" evidence="5">
    <location>
        <begin position="96"/>
        <end position="115"/>
    </location>
</feature>
<dbReference type="eggNOG" id="ENOG502QPU5">
    <property type="taxonomic scope" value="Eukaryota"/>
</dbReference>
<dbReference type="InterPro" id="IPR038588">
    <property type="entry name" value="XS_domain_sf"/>
</dbReference>
<dbReference type="CDD" id="cd12266">
    <property type="entry name" value="RRM_like_XS"/>
    <property type="match status" value="1"/>
</dbReference>
<dbReference type="GO" id="GO:0031047">
    <property type="term" value="P:regulatory ncRNA-mediated gene silencing"/>
    <property type="evidence" value="ECO:0007669"/>
    <property type="project" value="UniProtKB-KW"/>
</dbReference>
<feature type="coiled-coil region" evidence="4">
    <location>
        <begin position="561"/>
        <end position="645"/>
    </location>
</feature>
<evidence type="ECO:0000259" key="7">
    <source>
        <dbReference type="Pfam" id="PF03470"/>
    </source>
</evidence>
<dbReference type="AlphaFoldDB" id="A0A1U7ZV82"/>
<dbReference type="RefSeq" id="XP_010252367.1">
    <property type="nucleotide sequence ID" value="XM_010254065.2"/>
</dbReference>
<feature type="compositionally biased region" description="Acidic residues" evidence="5">
    <location>
        <begin position="209"/>
        <end position="234"/>
    </location>
</feature>
<dbReference type="InterPro" id="IPR005381">
    <property type="entry name" value="Znf-XS_domain"/>
</dbReference>
<evidence type="ECO:0000256" key="4">
    <source>
        <dbReference type="SAM" id="Coils"/>
    </source>
</evidence>
<dbReference type="Proteomes" id="UP000189703">
    <property type="component" value="Unplaced"/>
</dbReference>
<evidence type="ECO:0000256" key="1">
    <source>
        <dbReference type="ARBA" id="ARBA00023054"/>
    </source>
</evidence>
<evidence type="ECO:0000313" key="12">
    <source>
        <dbReference type="RefSeq" id="XP_010252369.1"/>
    </source>
</evidence>
<dbReference type="Gene3D" id="3.30.70.2890">
    <property type="entry name" value="XS domain"/>
    <property type="match status" value="1"/>
</dbReference>
<dbReference type="Pfam" id="PF03468">
    <property type="entry name" value="XS"/>
    <property type="match status" value="1"/>
</dbReference>
<evidence type="ECO:0000256" key="5">
    <source>
        <dbReference type="SAM" id="MobiDB-lite"/>
    </source>
</evidence>
<dbReference type="Pfam" id="PF03470">
    <property type="entry name" value="zf-XS"/>
    <property type="match status" value="1"/>
</dbReference>
<dbReference type="OMA" id="DWYNLQP"/>
<dbReference type="OrthoDB" id="1936239at2759"/>
<sequence>MNSKKIDGNSLDKGKSPQNGTSSAVGFGNNSPKVDQLSCDVADISLESTEDGNWEVFAKKSKNRSGTGAGKSWGSQGSAPKAWGSADTIHKLGMASNGGTGWASKGGSGGMGKASGGTWHVQTSDSKRSTGRGNAKPQSSNKNWETAYMAPPPVIPPPLQNGWQWPARSSLQSNASEDVQSKGNTMSKVPGGSAGEDFGHDMGDPHPGDDDDDDADIADDSDDDNFSDEFDSDASQESHETRKKNKWFKIFFESLDNLTVEQINEPQRQWHCPACKNGPGGIDWYRGLQPLMTHAKTKGAKRVLLHRKFAEVLEEELARRGTSVIPSGEAYGKWKGLEKTVADKEIVWPPMVVIMNTRLEKDENDKWIGMGNQELLDYFSSYAAVKARHSYGPQGHRGMSVLIFETSAVGYLEAERLHKHFSDQGTDREAWDRHRVPFLAGGKRQLYGYMACKDDLDIFNQHCQGKTRLKFEMRSYHEMVVEPMKQMSEDNQQLIWYKNKADKERRNNKALKESFGIVSEKLRKTMEENRIVRQRTKMQHEQNNEEMNFQRQFFEDQISIIHQALEEKEKNFEQLLQAEREKFKQSNQNFRNKEEQKLRNAEIARFIQSQEAGIEKFEAEREKLIKAHEDKKAEMKRKHLEEEVEVEREFEAALTGLMEQYTPSGSSSS</sequence>
<keyword evidence="1 4" id="KW-0175">Coiled coil</keyword>